<evidence type="ECO:0000259" key="7">
    <source>
        <dbReference type="SMART" id="SM01370"/>
    </source>
</evidence>
<keyword evidence="5" id="KW-0539">Nucleus</keyword>
<evidence type="ECO:0000256" key="6">
    <source>
        <dbReference type="SAM" id="MobiDB-lite"/>
    </source>
</evidence>
<evidence type="ECO:0000256" key="3">
    <source>
        <dbReference type="ARBA" id="ARBA00023015"/>
    </source>
</evidence>
<feature type="compositionally biased region" description="Low complexity" evidence="6">
    <location>
        <begin position="72"/>
        <end position="87"/>
    </location>
</feature>
<name>U6G897_EIMAC</name>
<dbReference type="GO" id="GO:0016251">
    <property type="term" value="F:RNA polymerase II general transcription initiation factor activity"/>
    <property type="evidence" value="ECO:0007669"/>
    <property type="project" value="TreeGrafter"/>
</dbReference>
<dbReference type="OMA" id="QWEWRAG"/>
<feature type="domain" description="TAFII55 protein conserved region" evidence="7">
    <location>
        <begin position="140"/>
        <end position="350"/>
    </location>
</feature>
<dbReference type="GO" id="GO:0005669">
    <property type="term" value="C:transcription factor TFIID complex"/>
    <property type="evidence" value="ECO:0007669"/>
    <property type="project" value="InterPro"/>
</dbReference>
<evidence type="ECO:0000256" key="5">
    <source>
        <dbReference type="ARBA" id="ARBA00023242"/>
    </source>
</evidence>
<feature type="region of interest" description="Disordered" evidence="6">
    <location>
        <begin position="421"/>
        <end position="466"/>
    </location>
</feature>
<feature type="region of interest" description="Disordered" evidence="6">
    <location>
        <begin position="72"/>
        <end position="92"/>
    </location>
</feature>
<evidence type="ECO:0000256" key="1">
    <source>
        <dbReference type="ARBA" id="ARBA00004123"/>
    </source>
</evidence>
<dbReference type="VEuPathDB" id="ToxoDB:EAH_00017710"/>
<sequence>MEDWRGYPTESRPDSSPSSLLDGGASDVVSYTQRSQAADNMFLTQQQQQQQQHQQGLQQQFMQHQYVPQQLYSTQQQPGYPSQPGSGLSEQQQALEMADYMEREQQREREIARKQQTALRRGLLSVSELEDWMGEDCPQLDRQTLIRFPPDVAETLRQRLHNAAAAAAAAAAEGIDPPDPGGAALGLTIIPRPDYNYRAFDVKVSGYRGRLRGILVELPTLIETYKTVDSDILFKSGVLWCLSFHPPEYRAVVISLPVFVLASFSMLYVFDPQVNNLDLGSLCDKQQWEWRAGLTPPTHRIRSRKFKNIDLFDREEIRDAELEVLQASIHPPRQKRQLLHGLRRDTYEIEVHTELDMLEARKKEQEQQEQQQQSSTASPDAPRVERVVLTTEDVTELLNLVEQDDEYLSDASDILFSIHSDNVSLPGADPNSRSRRGRGGAPGGPSRFSSVGNGGQQEADSPQAGILTPNSQLQMQMSQQQQLPQQLVVQHQGQQLLHGMPEGAEIDDAEERERLRLRKERRKQKKDRKRARREQKLQQQQQQQMAMGQGIPGGQMEPHGVLQSAMPLQTGPAVAALGEASAIGGNDDGNFDGMSSVGSADGQ</sequence>
<dbReference type="SMART" id="SM01370">
    <property type="entry name" value="TAFII55_N"/>
    <property type="match status" value="1"/>
</dbReference>
<feature type="compositionally biased region" description="Low complexity" evidence="6">
    <location>
        <begin position="14"/>
        <end position="26"/>
    </location>
</feature>
<comment type="subcellular location">
    <subcellularLocation>
        <location evidence="1">Nucleus</location>
    </subcellularLocation>
</comment>
<evidence type="ECO:0000313" key="9">
    <source>
        <dbReference type="Proteomes" id="UP000018050"/>
    </source>
</evidence>
<dbReference type="CDD" id="cd08047">
    <property type="entry name" value="TAF7"/>
    <property type="match status" value="1"/>
</dbReference>
<feature type="compositionally biased region" description="Low complexity" evidence="6">
    <location>
        <begin position="538"/>
        <end position="549"/>
    </location>
</feature>
<feature type="region of interest" description="Disordered" evidence="6">
    <location>
        <begin position="500"/>
        <end position="567"/>
    </location>
</feature>
<proteinExistence type="inferred from homology"/>
<reference evidence="8" key="1">
    <citation type="submission" date="2013-10" db="EMBL/GenBank/DDBJ databases">
        <title>Genomic analysis of the causative agents of coccidiosis in chickens.</title>
        <authorList>
            <person name="Reid A.J."/>
            <person name="Blake D."/>
            <person name="Billington K."/>
            <person name="Browne H."/>
            <person name="Dunn M."/>
            <person name="Hung S."/>
            <person name="Kawahara F."/>
            <person name="Miranda-Saavedra D."/>
            <person name="Mourier T."/>
            <person name="Nagra H."/>
            <person name="Otto T.D."/>
            <person name="Rawlings N."/>
            <person name="Sanchez A."/>
            <person name="Sanders M."/>
            <person name="Subramaniam C."/>
            <person name="Tay Y."/>
            <person name="Dear P."/>
            <person name="Doerig C."/>
            <person name="Gruber A."/>
            <person name="Parkinson J."/>
            <person name="Shirley M."/>
            <person name="Wan K.L."/>
            <person name="Berriman M."/>
            <person name="Tomley F."/>
            <person name="Pain A."/>
        </authorList>
    </citation>
    <scope>NUCLEOTIDE SEQUENCE [LARGE SCALE GENOMIC DNA]</scope>
    <source>
        <strain evidence="8">Houghton</strain>
    </source>
</reference>
<comment type="similarity">
    <text evidence="2">Belongs to the TAF7 family.</text>
</comment>
<protein>
    <recommendedName>
        <fullName evidence="7">TAFII55 protein conserved region domain-containing protein</fullName>
    </recommendedName>
</protein>
<dbReference type="GO" id="GO:0051123">
    <property type="term" value="P:RNA polymerase II preinitiation complex assembly"/>
    <property type="evidence" value="ECO:0007669"/>
    <property type="project" value="TreeGrafter"/>
</dbReference>
<dbReference type="OrthoDB" id="153872at2759"/>
<dbReference type="EMBL" id="HG670378">
    <property type="protein sequence ID" value="CDI76405.1"/>
    <property type="molecule type" value="Genomic_DNA"/>
</dbReference>
<keyword evidence="3" id="KW-0805">Transcription regulation</keyword>
<feature type="region of interest" description="Disordered" evidence="6">
    <location>
        <begin position="1"/>
        <end position="27"/>
    </location>
</feature>
<dbReference type="InterPro" id="IPR006751">
    <property type="entry name" value="TAFII55_prot_cons_reg"/>
</dbReference>
<dbReference type="RefSeq" id="XP_013253044.1">
    <property type="nucleotide sequence ID" value="XM_013397590.1"/>
</dbReference>
<feature type="region of interest" description="Disordered" evidence="6">
    <location>
        <begin position="579"/>
        <end position="603"/>
    </location>
</feature>
<evidence type="ECO:0000256" key="4">
    <source>
        <dbReference type="ARBA" id="ARBA00023163"/>
    </source>
</evidence>
<dbReference type="InterPro" id="IPR037817">
    <property type="entry name" value="TAF7"/>
</dbReference>
<dbReference type="PANTHER" id="PTHR12228:SF0">
    <property type="entry name" value="TATA-BOX BINDING PROTEIN ASSOCIATED FACTOR 7"/>
    <property type="match status" value="1"/>
</dbReference>
<dbReference type="AlphaFoldDB" id="U6G897"/>
<evidence type="ECO:0000256" key="2">
    <source>
        <dbReference type="ARBA" id="ARBA00009368"/>
    </source>
</evidence>
<dbReference type="GeneID" id="25269841"/>
<dbReference type="Pfam" id="PF04658">
    <property type="entry name" value="TAFII55_N"/>
    <property type="match status" value="1"/>
</dbReference>
<organism evidence="8 9">
    <name type="scientific">Eimeria acervulina</name>
    <name type="common">Coccidian parasite</name>
    <dbReference type="NCBI Taxonomy" id="5801"/>
    <lineage>
        <taxon>Eukaryota</taxon>
        <taxon>Sar</taxon>
        <taxon>Alveolata</taxon>
        <taxon>Apicomplexa</taxon>
        <taxon>Conoidasida</taxon>
        <taxon>Coccidia</taxon>
        <taxon>Eucoccidiorida</taxon>
        <taxon>Eimeriorina</taxon>
        <taxon>Eimeriidae</taxon>
        <taxon>Eimeria</taxon>
    </lineage>
</organism>
<accession>U6G897</accession>
<dbReference type="Proteomes" id="UP000018050">
    <property type="component" value="Unassembled WGS sequence"/>
</dbReference>
<evidence type="ECO:0000313" key="8">
    <source>
        <dbReference type="EMBL" id="CDI76405.1"/>
    </source>
</evidence>
<keyword evidence="9" id="KW-1185">Reference proteome</keyword>
<gene>
    <name evidence="8" type="ORF">EAH_00017710</name>
</gene>
<dbReference type="PANTHER" id="PTHR12228">
    <property type="entry name" value="TRANSCRIPTION INITIATION FACTOR TFIID 55 KD SUBUNIT-RELATED"/>
    <property type="match status" value="1"/>
</dbReference>
<keyword evidence="4" id="KW-0804">Transcription</keyword>
<feature type="compositionally biased region" description="Basic residues" evidence="6">
    <location>
        <begin position="515"/>
        <end position="533"/>
    </location>
</feature>
<reference evidence="8" key="2">
    <citation type="submission" date="2013-10" db="EMBL/GenBank/DDBJ databases">
        <authorList>
            <person name="Aslett M."/>
        </authorList>
    </citation>
    <scope>NUCLEOTIDE SEQUENCE [LARGE SCALE GENOMIC DNA]</scope>
    <source>
        <strain evidence="8">Houghton</strain>
    </source>
</reference>
<feature type="region of interest" description="Disordered" evidence="6">
    <location>
        <begin position="361"/>
        <end position="384"/>
    </location>
</feature>